<feature type="domain" description="GHMP kinase C-terminal" evidence="8">
    <location>
        <begin position="234"/>
        <end position="311"/>
    </location>
</feature>
<gene>
    <name evidence="9" type="ORF">GCM10011361_07600</name>
</gene>
<feature type="domain" description="GHMP kinase N-terminal" evidence="7">
    <location>
        <begin position="62"/>
        <end position="137"/>
    </location>
</feature>
<keyword evidence="4" id="KW-0418">Kinase</keyword>
<dbReference type="InterPro" id="IPR020568">
    <property type="entry name" value="Ribosomal_Su5_D2-typ_SF"/>
</dbReference>
<keyword evidence="10" id="KW-1185">Reference proteome</keyword>
<evidence type="ECO:0000259" key="7">
    <source>
        <dbReference type="Pfam" id="PF00288"/>
    </source>
</evidence>
<dbReference type="Pfam" id="PF08544">
    <property type="entry name" value="GHMP_kinases_C"/>
    <property type="match status" value="1"/>
</dbReference>
<dbReference type="InterPro" id="IPR013750">
    <property type="entry name" value="GHMP_kinase_C_dom"/>
</dbReference>
<dbReference type="Pfam" id="PF00288">
    <property type="entry name" value="GHMP_kinases_N"/>
    <property type="match status" value="1"/>
</dbReference>
<evidence type="ECO:0000256" key="2">
    <source>
        <dbReference type="ARBA" id="ARBA00022679"/>
    </source>
</evidence>
<dbReference type="Gene3D" id="3.30.230.10">
    <property type="match status" value="1"/>
</dbReference>
<evidence type="ECO:0000256" key="4">
    <source>
        <dbReference type="ARBA" id="ARBA00022777"/>
    </source>
</evidence>
<dbReference type="PANTHER" id="PTHR10457">
    <property type="entry name" value="MEVALONATE KINASE/GALACTOKINASE"/>
    <property type="match status" value="1"/>
</dbReference>
<name>A0ABQ1QSU5_9FLAO</name>
<dbReference type="EMBL" id="BMFH01000001">
    <property type="protein sequence ID" value="GGD43127.1"/>
    <property type="molecule type" value="Genomic_DNA"/>
</dbReference>
<protein>
    <submittedName>
        <fullName evidence="9">Galactokinase</fullName>
    </submittedName>
</protein>
<dbReference type="PANTHER" id="PTHR10457:SF7">
    <property type="entry name" value="GALACTOKINASE-RELATED"/>
    <property type="match status" value="1"/>
</dbReference>
<evidence type="ECO:0000313" key="10">
    <source>
        <dbReference type="Proteomes" id="UP000625780"/>
    </source>
</evidence>
<dbReference type="SUPFAM" id="SSF54211">
    <property type="entry name" value="Ribosomal protein S5 domain 2-like"/>
    <property type="match status" value="1"/>
</dbReference>
<keyword evidence="6" id="KW-0299">Galactose metabolism</keyword>
<organism evidence="9 10">
    <name type="scientific">Muriicola marianensis</name>
    <dbReference type="NCBI Taxonomy" id="1324801"/>
    <lineage>
        <taxon>Bacteria</taxon>
        <taxon>Pseudomonadati</taxon>
        <taxon>Bacteroidota</taxon>
        <taxon>Flavobacteriia</taxon>
        <taxon>Flavobacteriales</taxon>
        <taxon>Flavobacteriaceae</taxon>
        <taxon>Muriicola</taxon>
    </lineage>
</organism>
<keyword evidence="5" id="KW-0067">ATP-binding</keyword>
<accession>A0ABQ1QSU5</accession>
<evidence type="ECO:0000256" key="1">
    <source>
        <dbReference type="ARBA" id="ARBA00006566"/>
    </source>
</evidence>
<dbReference type="InterPro" id="IPR006203">
    <property type="entry name" value="GHMP_knse_ATP-bd_CS"/>
</dbReference>
<evidence type="ECO:0000256" key="5">
    <source>
        <dbReference type="ARBA" id="ARBA00022840"/>
    </source>
</evidence>
<dbReference type="Proteomes" id="UP000625780">
    <property type="component" value="Unassembled WGS sequence"/>
</dbReference>
<comment type="caution">
    <text evidence="9">The sequence shown here is derived from an EMBL/GenBank/DDBJ whole genome shotgun (WGS) entry which is preliminary data.</text>
</comment>
<evidence type="ECO:0000256" key="3">
    <source>
        <dbReference type="ARBA" id="ARBA00022741"/>
    </source>
</evidence>
<evidence type="ECO:0000259" key="8">
    <source>
        <dbReference type="Pfam" id="PF08544"/>
    </source>
</evidence>
<reference evidence="10" key="1">
    <citation type="journal article" date="2019" name="Int. J. Syst. Evol. Microbiol.">
        <title>The Global Catalogue of Microorganisms (GCM) 10K type strain sequencing project: providing services to taxonomists for standard genome sequencing and annotation.</title>
        <authorList>
            <consortium name="The Broad Institute Genomics Platform"/>
            <consortium name="The Broad Institute Genome Sequencing Center for Infectious Disease"/>
            <person name="Wu L."/>
            <person name="Ma J."/>
        </authorList>
    </citation>
    <scope>NUCLEOTIDE SEQUENCE [LARGE SCALE GENOMIC DNA]</scope>
    <source>
        <strain evidence="10">CGMCC 1.12606</strain>
    </source>
</reference>
<dbReference type="Gene3D" id="3.30.70.890">
    <property type="entry name" value="GHMP kinase, C-terminal domain"/>
    <property type="match status" value="1"/>
</dbReference>
<dbReference type="InterPro" id="IPR014721">
    <property type="entry name" value="Ribsml_uS5_D2-typ_fold_subgr"/>
</dbReference>
<dbReference type="InterPro" id="IPR036554">
    <property type="entry name" value="GHMP_kinase_C_sf"/>
</dbReference>
<dbReference type="PIRSF" id="PIRSF000530">
    <property type="entry name" value="Galactokinase"/>
    <property type="match status" value="1"/>
</dbReference>
<dbReference type="SUPFAM" id="SSF55060">
    <property type="entry name" value="GHMP Kinase, C-terminal domain"/>
    <property type="match status" value="1"/>
</dbReference>
<proteinExistence type="inferred from homology"/>
<evidence type="ECO:0000313" key="9">
    <source>
        <dbReference type="EMBL" id="GGD43127.1"/>
    </source>
</evidence>
<dbReference type="PROSITE" id="PS00627">
    <property type="entry name" value="GHMP_KINASES_ATP"/>
    <property type="match status" value="1"/>
</dbReference>
<dbReference type="InterPro" id="IPR006204">
    <property type="entry name" value="GHMP_kinase_N_dom"/>
</dbReference>
<dbReference type="InterPro" id="IPR006206">
    <property type="entry name" value="Mevalonate/galactokinase"/>
</dbReference>
<keyword evidence="2" id="KW-0808">Transferase</keyword>
<comment type="similarity">
    <text evidence="1">Belongs to the GHMP kinase family. GalK subfamily.</text>
</comment>
<keyword evidence="3" id="KW-0547">Nucleotide-binding</keyword>
<keyword evidence="6" id="KW-0119">Carbohydrate metabolism</keyword>
<dbReference type="PRINTS" id="PR00959">
    <property type="entry name" value="MEVGALKINASE"/>
</dbReference>
<evidence type="ECO:0000256" key="6">
    <source>
        <dbReference type="ARBA" id="ARBA00023144"/>
    </source>
</evidence>
<sequence length="340" mass="37418">MPAAIDRGIVMAMGKAAEGNGKWIATYVKEVFSPGSLPSHPENRKGWQAYLMGIHSELGKKGIFPDPVDLVFSGNIPPGAGLSSSAALENAFVYGLNEIYELGLSPTDMVSISHAAEWDYVGVKCGIMDQYASMFGQEGKAIFLDCRSMVSEMIPANLEGYQWLLLDTGVKHNLADSAYNQRREVCEAIATRLGANSLRELSVEQLEQIRSAIPAADYQKALYVLEENERVLRAREAIKRNDLKKLGELMYLSHKGLAEQYAVSCEELDFLVDLAKETEGVLGARMMGGGFGGCTLNLVHENEVQTLLKKALNSYRERFDLTLKDYPVRFASGCCLVKSI</sequence>